<name>A0A0F9CRG1_9ZZZZ</name>
<dbReference type="InterPro" id="IPR005358">
    <property type="entry name" value="Puta_zinc/iron-chelating_dom"/>
</dbReference>
<dbReference type="Pfam" id="PF03692">
    <property type="entry name" value="CxxCxxCC"/>
    <property type="match status" value="1"/>
</dbReference>
<evidence type="ECO:0000313" key="1">
    <source>
        <dbReference type="EMBL" id="KKL51988.1"/>
    </source>
</evidence>
<reference evidence="1" key="1">
    <citation type="journal article" date="2015" name="Nature">
        <title>Complex archaea that bridge the gap between prokaryotes and eukaryotes.</title>
        <authorList>
            <person name="Spang A."/>
            <person name="Saw J.H."/>
            <person name="Jorgensen S.L."/>
            <person name="Zaremba-Niedzwiedzka K."/>
            <person name="Martijn J."/>
            <person name="Lind A.E."/>
            <person name="van Eijk R."/>
            <person name="Schleper C."/>
            <person name="Guy L."/>
            <person name="Ettema T.J."/>
        </authorList>
    </citation>
    <scope>NUCLEOTIDE SEQUENCE</scope>
</reference>
<comment type="caution">
    <text evidence="1">The sequence shown here is derived from an EMBL/GenBank/DDBJ whole genome shotgun (WGS) entry which is preliminary data.</text>
</comment>
<accession>A0A0F9CRG1</accession>
<organism evidence="1">
    <name type="scientific">marine sediment metagenome</name>
    <dbReference type="NCBI Taxonomy" id="412755"/>
    <lineage>
        <taxon>unclassified sequences</taxon>
        <taxon>metagenomes</taxon>
        <taxon>ecological metagenomes</taxon>
    </lineage>
</organism>
<proteinExistence type="predicted"/>
<dbReference type="AlphaFoldDB" id="A0A0F9CRG1"/>
<protein>
    <submittedName>
        <fullName evidence="1">Uncharacterized protein</fullName>
    </submittedName>
</protein>
<dbReference type="EMBL" id="LAZR01032050">
    <property type="protein sequence ID" value="KKL51988.1"/>
    <property type="molecule type" value="Genomic_DNA"/>
</dbReference>
<sequence length="163" mass="18590">MGFFEGIMLRTRYIEWASQLEKVLQPASLQGKTECVRCGFCCARRPCIPTPDELKVIAEFLGMELKEAVKKYFVGDVLGGKSIEYVFPAKHSQEDVVGEFLPARRTYDEGYCILYDEEGRGCTIQSVKPRSARDAKCWEDTDTLTPALETWRGIDIEEYGIER</sequence>
<gene>
    <name evidence="1" type="ORF">LCGC14_2289980</name>
</gene>